<accession>A0ABQ5BKK4</accession>
<dbReference type="Proteomes" id="UP001151760">
    <property type="component" value="Unassembled WGS sequence"/>
</dbReference>
<comment type="caution">
    <text evidence="1">The sequence shown here is derived from an EMBL/GenBank/DDBJ whole genome shotgun (WGS) entry which is preliminary data.</text>
</comment>
<proteinExistence type="predicted"/>
<gene>
    <name evidence="1" type="ORF">Tco_0861233</name>
</gene>
<organism evidence="1 2">
    <name type="scientific">Tanacetum coccineum</name>
    <dbReference type="NCBI Taxonomy" id="301880"/>
    <lineage>
        <taxon>Eukaryota</taxon>
        <taxon>Viridiplantae</taxon>
        <taxon>Streptophyta</taxon>
        <taxon>Embryophyta</taxon>
        <taxon>Tracheophyta</taxon>
        <taxon>Spermatophyta</taxon>
        <taxon>Magnoliopsida</taxon>
        <taxon>eudicotyledons</taxon>
        <taxon>Gunneridae</taxon>
        <taxon>Pentapetalae</taxon>
        <taxon>asterids</taxon>
        <taxon>campanulids</taxon>
        <taxon>Asterales</taxon>
        <taxon>Asteraceae</taxon>
        <taxon>Asteroideae</taxon>
        <taxon>Anthemideae</taxon>
        <taxon>Anthemidinae</taxon>
        <taxon>Tanacetum</taxon>
    </lineage>
</organism>
<reference evidence="1" key="2">
    <citation type="submission" date="2022-01" db="EMBL/GenBank/DDBJ databases">
        <authorList>
            <person name="Yamashiro T."/>
            <person name="Shiraishi A."/>
            <person name="Satake H."/>
            <person name="Nakayama K."/>
        </authorList>
    </citation>
    <scope>NUCLEOTIDE SEQUENCE</scope>
</reference>
<name>A0ABQ5BKK4_9ASTR</name>
<protein>
    <submittedName>
        <fullName evidence="1">Uncharacterized protein</fullName>
    </submittedName>
</protein>
<keyword evidence="2" id="KW-1185">Reference proteome</keyword>
<evidence type="ECO:0000313" key="1">
    <source>
        <dbReference type="EMBL" id="GJT14191.1"/>
    </source>
</evidence>
<sequence>MPTAVRCEDSFVEKIVRHNNVMIDELPENDNNTLPVTAVSKRPLTSPFVWFSSLKRSSDDSRRNKAALHKSFMIPLVNEVGKTPHLDYISNAAGFISSDLVKLEGYVSSLVKDYDDVSVGYLILRFQEPWVRLETKDRGDMKLDLKTRGVHPCWYCRTFQGIGPCSNDPL</sequence>
<evidence type="ECO:0000313" key="2">
    <source>
        <dbReference type="Proteomes" id="UP001151760"/>
    </source>
</evidence>
<reference evidence="1" key="1">
    <citation type="journal article" date="2022" name="Int. J. Mol. Sci.">
        <title>Draft Genome of Tanacetum Coccineum: Genomic Comparison of Closely Related Tanacetum-Family Plants.</title>
        <authorList>
            <person name="Yamashiro T."/>
            <person name="Shiraishi A."/>
            <person name="Nakayama K."/>
            <person name="Satake H."/>
        </authorList>
    </citation>
    <scope>NUCLEOTIDE SEQUENCE</scope>
</reference>
<dbReference type="EMBL" id="BQNB010013292">
    <property type="protein sequence ID" value="GJT14191.1"/>
    <property type="molecule type" value="Genomic_DNA"/>
</dbReference>